<sequence>MVLRSQHQGVGIINPSYQEFALPDQRRCIAGGYGAANQTNDRVTGILRIQNHWAAYLVNRNINSTTNKATCFMFGPMQSEWNYAIIVKSVGGVIEELLELMDAVGYSKVKWCRQQDGSSCGVWWIAALEMMLNNAPWDECIYRLQAYLRLPHNQTSPMNLLSPDGEAHETLQAALAFIDECGDVLFSDENSSSPGEFDSTNVTWNNNTLNSNKLEILRLRAEAELLQNRIADMKKRQEATEKECVNATFHVVDSTSEQPNDLLFGVWKGLAKKSRRLRREADAENQYLCGLYNDQMTTIETLRRLLQMQEQVKSNPRWSTWYYVHSTFDTDDNVLAAINRLHGDLGQLFAETDRAFMSNGLEACMSPFAFANVNTTSDTTSYIEVLFCRILPFDHNTVGDCFWHEMIKYDVENAVERGQSQREAKAAAVS</sequence>
<feature type="coiled-coil region" evidence="1">
    <location>
        <begin position="209"/>
        <end position="243"/>
    </location>
</feature>
<dbReference type="EMBL" id="KI687340">
    <property type="protein sequence ID" value="ETK81857.1"/>
    <property type="molecule type" value="Genomic_DNA"/>
</dbReference>
<dbReference type="VEuPathDB" id="FungiDB:PPTG_03057"/>
<dbReference type="VEuPathDB" id="FungiDB:PPTG_03056"/>
<proteinExistence type="predicted"/>
<accession>W2GFT9</accession>
<reference evidence="2" key="1">
    <citation type="submission" date="2013-11" db="EMBL/GenBank/DDBJ databases">
        <title>The Genome Sequence of Phytophthora parasitica CJ02B3.</title>
        <authorList>
            <consortium name="The Broad Institute Genomics Platform"/>
            <person name="Russ C."/>
            <person name="Tyler B."/>
            <person name="Panabieres F."/>
            <person name="Shan W."/>
            <person name="Tripathy S."/>
            <person name="Grunwald N."/>
            <person name="Machado M."/>
            <person name="Johnson C.S."/>
            <person name="Arredondo F."/>
            <person name="Hong C."/>
            <person name="Coffey M."/>
            <person name="Young S.K."/>
            <person name="Zeng Q."/>
            <person name="Gargeya S."/>
            <person name="Fitzgerald M."/>
            <person name="Abouelleil A."/>
            <person name="Alvarado L."/>
            <person name="Chapman S.B."/>
            <person name="Gainer-Dewar J."/>
            <person name="Goldberg J."/>
            <person name="Griggs A."/>
            <person name="Gujja S."/>
            <person name="Hansen M."/>
            <person name="Howarth C."/>
            <person name="Imamovic A."/>
            <person name="Ireland A."/>
            <person name="Larimer J."/>
            <person name="McCowan C."/>
            <person name="Murphy C."/>
            <person name="Pearson M."/>
            <person name="Poon T.W."/>
            <person name="Priest M."/>
            <person name="Roberts A."/>
            <person name="Saif S."/>
            <person name="Shea T."/>
            <person name="Sykes S."/>
            <person name="Wortman J."/>
            <person name="Nusbaum C."/>
            <person name="Birren B."/>
        </authorList>
    </citation>
    <scope>NUCLEOTIDE SEQUENCE [LARGE SCALE GENOMIC DNA]</scope>
    <source>
        <strain evidence="2">CJ02B3</strain>
    </source>
</reference>
<evidence type="ECO:0000313" key="2">
    <source>
        <dbReference type="EMBL" id="ETK81857.1"/>
    </source>
</evidence>
<dbReference type="AlphaFoldDB" id="W2GFT9"/>
<evidence type="ECO:0000256" key="1">
    <source>
        <dbReference type="SAM" id="Coils"/>
    </source>
</evidence>
<dbReference type="Proteomes" id="UP000053236">
    <property type="component" value="Unassembled WGS sequence"/>
</dbReference>
<organism evidence="2">
    <name type="scientific">Phytophthora nicotianae</name>
    <name type="common">Potato buckeye rot agent</name>
    <name type="synonym">Phytophthora parasitica</name>
    <dbReference type="NCBI Taxonomy" id="4792"/>
    <lineage>
        <taxon>Eukaryota</taxon>
        <taxon>Sar</taxon>
        <taxon>Stramenopiles</taxon>
        <taxon>Oomycota</taxon>
        <taxon>Peronosporomycetes</taxon>
        <taxon>Peronosporales</taxon>
        <taxon>Peronosporaceae</taxon>
        <taxon>Phytophthora</taxon>
    </lineage>
</organism>
<protein>
    <recommendedName>
        <fullName evidence="3">Ubiquitin-like protease family profile domain-containing protein</fullName>
    </recommendedName>
</protein>
<name>W2GFT9_PHYNI</name>
<evidence type="ECO:0008006" key="3">
    <source>
        <dbReference type="Google" id="ProtNLM"/>
    </source>
</evidence>
<keyword evidence="1" id="KW-0175">Coiled coil</keyword>
<gene>
    <name evidence="2" type="ORF">L915_12670</name>
</gene>